<evidence type="ECO:0000256" key="1">
    <source>
        <dbReference type="SAM" id="SignalP"/>
    </source>
</evidence>
<dbReference type="AlphaFoldDB" id="A0A2A4X0B1"/>
<keyword evidence="1" id="KW-0732">Signal</keyword>
<reference evidence="3" key="1">
    <citation type="submission" date="2017-08" db="EMBL/GenBank/DDBJ databases">
        <title>A dynamic microbial community with high functional redundancy inhabits the cold, oxic subseafloor aquifer.</title>
        <authorList>
            <person name="Tully B.J."/>
            <person name="Wheat C.G."/>
            <person name="Glazer B.T."/>
            <person name="Huber J.A."/>
        </authorList>
    </citation>
    <scope>NUCLEOTIDE SEQUENCE [LARGE SCALE GENOMIC DNA]</scope>
</reference>
<gene>
    <name evidence="2" type="ORF">COB21_04825</name>
</gene>
<dbReference type="InterPro" id="IPR058398">
    <property type="entry name" value="DUF8085"/>
</dbReference>
<proteinExistence type="predicted"/>
<sequence length="197" mass="23002">MKSFLLSLLLLVANVSCYGDDPYAEIYPRIESGQFSDHLVDQNVHFYYFSNCADDGAYNIEPFYHLTLEHSDICNIRDLLAKMSEKGKMSLLKNAKSLYSLGDKINRVHPVRFIGYIVSQHDLRKKLRKISESSFKWNHFAKGFGKRAQHEINNGNFYQYLPGFYDSLSHLPLEREVVDSLIHHRNWHGLLHYFISL</sequence>
<accession>A0A2A4X0B1</accession>
<dbReference type="EMBL" id="NVUK01000034">
    <property type="protein sequence ID" value="PCI76078.1"/>
    <property type="molecule type" value="Genomic_DNA"/>
</dbReference>
<feature type="signal peptide" evidence="1">
    <location>
        <begin position="1"/>
        <end position="18"/>
    </location>
</feature>
<feature type="chain" id="PRO_5012924077" evidence="1">
    <location>
        <begin position="19"/>
        <end position="197"/>
    </location>
</feature>
<dbReference type="Proteomes" id="UP000218775">
    <property type="component" value="Unassembled WGS sequence"/>
</dbReference>
<organism evidence="2 3">
    <name type="scientific">Aerophobetes bacterium</name>
    <dbReference type="NCBI Taxonomy" id="2030807"/>
    <lineage>
        <taxon>Bacteria</taxon>
        <taxon>Candidatus Aerophobota</taxon>
    </lineage>
</organism>
<name>A0A2A4X0B1_UNCAE</name>
<protein>
    <submittedName>
        <fullName evidence="2">Uncharacterized protein</fullName>
    </submittedName>
</protein>
<evidence type="ECO:0000313" key="3">
    <source>
        <dbReference type="Proteomes" id="UP000218775"/>
    </source>
</evidence>
<evidence type="ECO:0000313" key="2">
    <source>
        <dbReference type="EMBL" id="PCI76078.1"/>
    </source>
</evidence>
<comment type="caution">
    <text evidence="2">The sequence shown here is derived from an EMBL/GenBank/DDBJ whole genome shotgun (WGS) entry which is preliminary data.</text>
</comment>
<dbReference type="Pfam" id="PF26330">
    <property type="entry name" value="DUF8085"/>
    <property type="match status" value="1"/>
</dbReference>